<dbReference type="InterPro" id="IPR001940">
    <property type="entry name" value="Peptidase_S1C"/>
</dbReference>
<evidence type="ECO:0000256" key="4">
    <source>
        <dbReference type="SAM" id="SignalP"/>
    </source>
</evidence>
<dbReference type="AlphaFoldDB" id="A0A926D5M7"/>
<feature type="chain" id="PRO_5037115103" evidence="4">
    <location>
        <begin position="27"/>
        <end position="363"/>
    </location>
</feature>
<evidence type="ECO:0000256" key="1">
    <source>
        <dbReference type="ARBA" id="ARBA00010541"/>
    </source>
</evidence>
<comment type="caution">
    <text evidence="6">The sequence shown here is derived from an EMBL/GenBank/DDBJ whole genome shotgun (WGS) entry which is preliminary data.</text>
</comment>
<evidence type="ECO:0000313" key="6">
    <source>
        <dbReference type="EMBL" id="MBC8532081.1"/>
    </source>
</evidence>
<keyword evidence="2" id="KW-0645">Protease</keyword>
<comment type="similarity">
    <text evidence="1">Belongs to the peptidase S1C family.</text>
</comment>
<dbReference type="PANTHER" id="PTHR22939:SF129">
    <property type="entry name" value="SERINE PROTEASE HTRA2, MITOCHONDRIAL"/>
    <property type="match status" value="1"/>
</dbReference>
<sequence length="363" mass="38337">MKWKKMTSGLFIGLLVFLMGCGQTSAPTPEPSPTPAATARIQQQSVRTKEGSALPDMLEEASPAVVGISTETLQLGAFPSENQVVQGVGTGVLVTQDGYILTNQHVASQDADKLTVVFYDGTQVEGTTLWSDASLDLAVVKIEGSGYPTLPMGDSNGLRVGDNVVAIGTPLGLMFQHTVTAGIVSAKNRTLAVETSLGGQTLMEDLIQTDASINPGNSGGPLVNMQGEIVGINTLKVETAEGIGFAIPIEVARPIVERFASGDTFETPYVGFLAYDKEIATFYGLDRLETGVYVVNVDSNGPAYQAGIRSGDVITAVDGVTVDTMVDFRRTVFQKQPGDTITASVLRRGKLREIAISLTEYPG</sequence>
<dbReference type="PANTHER" id="PTHR22939">
    <property type="entry name" value="SERINE PROTEASE FAMILY S1C HTRA-RELATED"/>
    <property type="match status" value="1"/>
</dbReference>
<dbReference type="EMBL" id="JACRSR010000004">
    <property type="protein sequence ID" value="MBC8532081.1"/>
    <property type="molecule type" value="Genomic_DNA"/>
</dbReference>
<dbReference type="GO" id="GO:0006508">
    <property type="term" value="P:proteolysis"/>
    <property type="evidence" value="ECO:0007669"/>
    <property type="project" value="UniProtKB-KW"/>
</dbReference>
<accession>A0A926D5M7</accession>
<dbReference type="PROSITE" id="PS50106">
    <property type="entry name" value="PDZ"/>
    <property type="match status" value="1"/>
</dbReference>
<dbReference type="Gene3D" id="2.30.42.10">
    <property type="match status" value="1"/>
</dbReference>
<feature type="signal peptide" evidence="4">
    <location>
        <begin position="1"/>
        <end position="26"/>
    </location>
</feature>
<dbReference type="InterPro" id="IPR036034">
    <property type="entry name" value="PDZ_sf"/>
</dbReference>
<dbReference type="Pfam" id="PF13180">
    <property type="entry name" value="PDZ_2"/>
    <property type="match status" value="1"/>
</dbReference>
<name>A0A926D5M7_9FIRM</name>
<keyword evidence="3" id="KW-0378">Hydrolase</keyword>
<dbReference type="PROSITE" id="PS51257">
    <property type="entry name" value="PROKAR_LIPOPROTEIN"/>
    <property type="match status" value="1"/>
</dbReference>
<dbReference type="InterPro" id="IPR001478">
    <property type="entry name" value="PDZ"/>
</dbReference>
<feature type="domain" description="PDZ" evidence="5">
    <location>
        <begin position="272"/>
        <end position="349"/>
    </location>
</feature>
<reference evidence="6" key="1">
    <citation type="submission" date="2020-08" db="EMBL/GenBank/DDBJ databases">
        <title>Genome public.</title>
        <authorList>
            <person name="Liu C."/>
            <person name="Sun Q."/>
        </authorList>
    </citation>
    <scope>NUCLEOTIDE SEQUENCE</scope>
    <source>
        <strain evidence="6">NSJ-53</strain>
    </source>
</reference>
<dbReference type="InterPro" id="IPR009003">
    <property type="entry name" value="Peptidase_S1_PA"/>
</dbReference>
<dbReference type="RefSeq" id="WP_249317138.1">
    <property type="nucleotide sequence ID" value="NZ_JACRSR010000004.1"/>
</dbReference>
<dbReference type="Pfam" id="PF13365">
    <property type="entry name" value="Trypsin_2"/>
    <property type="match status" value="1"/>
</dbReference>
<proteinExistence type="inferred from homology"/>
<dbReference type="Proteomes" id="UP000623172">
    <property type="component" value="Unassembled WGS sequence"/>
</dbReference>
<dbReference type="Gene3D" id="2.40.10.120">
    <property type="match status" value="1"/>
</dbReference>
<organism evidence="6 7">
    <name type="scientific">Gehongia tenuis</name>
    <dbReference type="NCBI Taxonomy" id="2763655"/>
    <lineage>
        <taxon>Bacteria</taxon>
        <taxon>Bacillati</taxon>
        <taxon>Bacillota</taxon>
        <taxon>Clostridia</taxon>
        <taxon>Christensenellales</taxon>
        <taxon>Christensenellaceae</taxon>
        <taxon>Gehongia</taxon>
    </lineage>
</organism>
<evidence type="ECO:0000256" key="2">
    <source>
        <dbReference type="ARBA" id="ARBA00022670"/>
    </source>
</evidence>
<keyword evidence="7" id="KW-1185">Reference proteome</keyword>
<dbReference type="GO" id="GO:0004252">
    <property type="term" value="F:serine-type endopeptidase activity"/>
    <property type="evidence" value="ECO:0007669"/>
    <property type="project" value="InterPro"/>
</dbReference>
<evidence type="ECO:0000256" key="3">
    <source>
        <dbReference type="ARBA" id="ARBA00022801"/>
    </source>
</evidence>
<dbReference type="SUPFAM" id="SSF50156">
    <property type="entry name" value="PDZ domain-like"/>
    <property type="match status" value="1"/>
</dbReference>
<dbReference type="PRINTS" id="PR00834">
    <property type="entry name" value="PROTEASES2C"/>
</dbReference>
<evidence type="ECO:0000313" key="7">
    <source>
        <dbReference type="Proteomes" id="UP000623172"/>
    </source>
</evidence>
<evidence type="ECO:0000259" key="5">
    <source>
        <dbReference type="PROSITE" id="PS50106"/>
    </source>
</evidence>
<keyword evidence="4" id="KW-0732">Signal</keyword>
<dbReference type="SUPFAM" id="SSF50494">
    <property type="entry name" value="Trypsin-like serine proteases"/>
    <property type="match status" value="1"/>
</dbReference>
<protein>
    <submittedName>
        <fullName evidence="6">Trypsin-like peptidase domain-containing protein</fullName>
    </submittedName>
</protein>
<gene>
    <name evidence="6" type="ORF">H8696_09500</name>
</gene>
<dbReference type="SMART" id="SM00228">
    <property type="entry name" value="PDZ"/>
    <property type="match status" value="1"/>
</dbReference>